<dbReference type="Proteomes" id="UP000248057">
    <property type="component" value="Unassembled WGS sequence"/>
</dbReference>
<keyword evidence="2" id="KW-0547">Nucleotide-binding</keyword>
<dbReference type="PROSITE" id="PS50893">
    <property type="entry name" value="ABC_TRANSPORTER_2"/>
    <property type="match status" value="1"/>
</dbReference>
<evidence type="ECO:0000313" key="7">
    <source>
        <dbReference type="Proteomes" id="UP000248057"/>
    </source>
</evidence>
<evidence type="ECO:0000259" key="5">
    <source>
        <dbReference type="PROSITE" id="PS50893"/>
    </source>
</evidence>
<evidence type="ECO:0000256" key="2">
    <source>
        <dbReference type="ARBA" id="ARBA00022741"/>
    </source>
</evidence>
<dbReference type="PANTHER" id="PTHR43776">
    <property type="entry name" value="TRANSPORT ATP-BINDING PROTEIN"/>
    <property type="match status" value="1"/>
</dbReference>
<name>A0A2V3XUV0_9FIRM</name>
<dbReference type="InterPro" id="IPR050319">
    <property type="entry name" value="ABC_transp_ATP-bind"/>
</dbReference>
<keyword evidence="1" id="KW-0813">Transport</keyword>
<dbReference type="SMART" id="SM00382">
    <property type="entry name" value="AAA"/>
    <property type="match status" value="1"/>
</dbReference>
<dbReference type="GeneID" id="90758933"/>
<comment type="caution">
    <text evidence="6">The sequence shown here is derived from an EMBL/GenBank/DDBJ whole genome shotgun (WGS) entry which is preliminary data.</text>
</comment>
<dbReference type="InterPro" id="IPR013563">
    <property type="entry name" value="Oligopep_ABC_C"/>
</dbReference>
<dbReference type="RefSeq" id="WP_110326159.1">
    <property type="nucleotide sequence ID" value="NZ_QJKD01000024.1"/>
</dbReference>
<feature type="coiled-coil region" evidence="4">
    <location>
        <begin position="93"/>
        <end position="127"/>
    </location>
</feature>
<proteinExistence type="predicted"/>
<dbReference type="InterPro" id="IPR027417">
    <property type="entry name" value="P-loop_NTPase"/>
</dbReference>
<dbReference type="InterPro" id="IPR017871">
    <property type="entry name" value="ABC_transporter-like_CS"/>
</dbReference>
<accession>A0A2V3XUV0</accession>
<protein>
    <submittedName>
        <fullName evidence="6">Peptide/nickel transport system ATP-binding protein</fullName>
    </submittedName>
</protein>
<dbReference type="Pfam" id="PF00005">
    <property type="entry name" value="ABC_tran"/>
    <property type="match status" value="2"/>
</dbReference>
<reference evidence="6 7" key="1">
    <citation type="submission" date="2018-05" db="EMBL/GenBank/DDBJ databases">
        <title>Genomic Encyclopedia of Type Strains, Phase IV (KMG-IV): sequencing the most valuable type-strain genomes for metagenomic binning, comparative biology and taxonomic classification.</title>
        <authorList>
            <person name="Goeker M."/>
        </authorList>
    </citation>
    <scope>NUCLEOTIDE SEQUENCE [LARGE SCALE GENOMIC DNA]</scope>
    <source>
        <strain evidence="6 7">DSM 24995</strain>
    </source>
</reference>
<dbReference type="CDD" id="cd03257">
    <property type="entry name" value="ABC_NikE_OppD_transporters"/>
    <property type="match status" value="1"/>
</dbReference>
<organism evidence="6 7">
    <name type="scientific">Hungatella effluvii</name>
    <dbReference type="NCBI Taxonomy" id="1096246"/>
    <lineage>
        <taxon>Bacteria</taxon>
        <taxon>Bacillati</taxon>
        <taxon>Bacillota</taxon>
        <taxon>Clostridia</taxon>
        <taxon>Lachnospirales</taxon>
        <taxon>Lachnospiraceae</taxon>
        <taxon>Hungatella</taxon>
    </lineage>
</organism>
<dbReference type="SUPFAM" id="SSF52540">
    <property type="entry name" value="P-loop containing nucleoside triphosphate hydrolases"/>
    <property type="match status" value="2"/>
</dbReference>
<evidence type="ECO:0000313" key="6">
    <source>
        <dbReference type="EMBL" id="PXX45569.1"/>
    </source>
</evidence>
<dbReference type="InterPro" id="IPR003439">
    <property type="entry name" value="ABC_transporter-like_ATP-bd"/>
</dbReference>
<dbReference type="GO" id="GO:0015833">
    <property type="term" value="P:peptide transport"/>
    <property type="evidence" value="ECO:0007669"/>
    <property type="project" value="InterPro"/>
</dbReference>
<dbReference type="Pfam" id="PF08352">
    <property type="entry name" value="oligo_HPY"/>
    <property type="match status" value="1"/>
</dbReference>
<dbReference type="InterPro" id="IPR003593">
    <property type="entry name" value="AAA+_ATPase"/>
</dbReference>
<gene>
    <name evidence="6" type="ORF">DFR60_12424</name>
</gene>
<dbReference type="EMBL" id="QJKD01000024">
    <property type="protein sequence ID" value="PXX45569.1"/>
    <property type="molecule type" value="Genomic_DNA"/>
</dbReference>
<dbReference type="GO" id="GO:0055085">
    <property type="term" value="P:transmembrane transport"/>
    <property type="evidence" value="ECO:0007669"/>
    <property type="project" value="UniProtKB-ARBA"/>
</dbReference>
<dbReference type="GO" id="GO:0016887">
    <property type="term" value="F:ATP hydrolysis activity"/>
    <property type="evidence" value="ECO:0007669"/>
    <property type="project" value="InterPro"/>
</dbReference>
<evidence type="ECO:0000256" key="4">
    <source>
        <dbReference type="SAM" id="Coils"/>
    </source>
</evidence>
<dbReference type="NCBIfam" id="TIGR01727">
    <property type="entry name" value="oligo_HPY"/>
    <property type="match status" value="1"/>
</dbReference>
<feature type="coiled-coil region" evidence="4">
    <location>
        <begin position="204"/>
        <end position="238"/>
    </location>
</feature>
<dbReference type="Gene3D" id="3.40.50.300">
    <property type="entry name" value="P-loop containing nucleotide triphosphate hydrolases"/>
    <property type="match status" value="2"/>
</dbReference>
<evidence type="ECO:0000256" key="3">
    <source>
        <dbReference type="ARBA" id="ARBA00022840"/>
    </source>
</evidence>
<keyword evidence="4" id="KW-0175">Coiled coil</keyword>
<keyword evidence="7" id="KW-1185">Reference proteome</keyword>
<dbReference type="GO" id="GO:0005524">
    <property type="term" value="F:ATP binding"/>
    <property type="evidence" value="ECO:0007669"/>
    <property type="project" value="UniProtKB-KW"/>
</dbReference>
<evidence type="ECO:0000256" key="1">
    <source>
        <dbReference type="ARBA" id="ARBA00022448"/>
    </source>
</evidence>
<feature type="domain" description="ABC transporter" evidence="5">
    <location>
        <begin position="9"/>
        <end position="443"/>
    </location>
</feature>
<dbReference type="PANTHER" id="PTHR43776:SF8">
    <property type="entry name" value="ABC TRANSPORTER, ATP-BINDING PROTEIN"/>
    <property type="match status" value="1"/>
</dbReference>
<dbReference type="AlphaFoldDB" id="A0A2V3XUV0"/>
<dbReference type="PROSITE" id="PS00211">
    <property type="entry name" value="ABC_TRANSPORTER_1"/>
    <property type="match status" value="1"/>
</dbReference>
<keyword evidence="3 6" id="KW-0067">ATP-binding</keyword>
<sequence>MEKRDKVLIRISNLKQYFPLKKKGQYVKANDGISLDIYEGETFGLVGESGCGKSTLGRTLLQFYKQTDGRTIYYGHNAEEFAPAYVKHTIQNLEKRRKEYGELETEKKRIQAAYEKLLEKQRYAEKEKLDRAVKAANDAFLDLAGVVGGLMEAENLKPVQDIFLQKYEISLRAKKAGERLRRAKVNLADSEYRVKSRKESGKNSESAQKRVKRAVEKLKKTEAEITAIEKELEAVKSRIDEMRKPYAGKAEFERIEKYRDNGIDLARLTYNEMRLLRRDLQLIFQDPYSSLNPRMTVGQIIGEGMLAHGMFHKNDGRMQEEVLRVMEECGLAPYFLHRFPHQFSGGQRQRIGIARSLAVRPKFVVCDEAVSALDVSIQSQVINLLQDLKEKENLTYLFITHDLSVVKYISDRIGVMYLGAMVELADAQEIFEHPGHPYTEALMAAIPTTDIGDNKKELKILEGDIPSPVNPPRGCKFHTRCKYCTEICGQAVPEWEEVSPNHFVACHHKIKLREQE</sequence>